<feature type="region of interest" description="Disordered" evidence="1">
    <location>
        <begin position="143"/>
        <end position="192"/>
    </location>
</feature>
<keyword evidence="3" id="KW-1185">Reference proteome</keyword>
<evidence type="ECO:0000256" key="1">
    <source>
        <dbReference type="SAM" id="MobiDB-lite"/>
    </source>
</evidence>
<name>A0AAQ3QQU0_9LILI</name>
<organism evidence="2 3">
    <name type="scientific">Canna indica</name>
    <name type="common">Indian-shot</name>
    <dbReference type="NCBI Taxonomy" id="4628"/>
    <lineage>
        <taxon>Eukaryota</taxon>
        <taxon>Viridiplantae</taxon>
        <taxon>Streptophyta</taxon>
        <taxon>Embryophyta</taxon>
        <taxon>Tracheophyta</taxon>
        <taxon>Spermatophyta</taxon>
        <taxon>Magnoliopsida</taxon>
        <taxon>Liliopsida</taxon>
        <taxon>Zingiberales</taxon>
        <taxon>Cannaceae</taxon>
        <taxon>Canna</taxon>
    </lineage>
</organism>
<gene>
    <name evidence="2" type="ORF">Cni_G29007</name>
</gene>
<dbReference type="EMBL" id="CP136898">
    <property type="protein sequence ID" value="WOL20204.1"/>
    <property type="molecule type" value="Genomic_DNA"/>
</dbReference>
<reference evidence="2 3" key="1">
    <citation type="submission" date="2023-10" db="EMBL/GenBank/DDBJ databases">
        <title>Chromosome-scale genome assembly provides insights into flower coloration mechanisms of Canna indica.</title>
        <authorList>
            <person name="Li C."/>
        </authorList>
    </citation>
    <scope>NUCLEOTIDE SEQUENCE [LARGE SCALE GENOMIC DNA]</scope>
    <source>
        <tissue evidence="2">Flower</tissue>
    </source>
</reference>
<accession>A0AAQ3QQU0</accession>
<feature type="compositionally biased region" description="Basic and acidic residues" evidence="1">
    <location>
        <begin position="180"/>
        <end position="192"/>
    </location>
</feature>
<protein>
    <submittedName>
        <fullName evidence="2">Uncharacterized protein</fullName>
    </submittedName>
</protein>
<feature type="compositionally biased region" description="Basic residues" evidence="1">
    <location>
        <begin position="170"/>
        <end position="179"/>
    </location>
</feature>
<sequence length="192" mass="22029">MRLEYNYGIQPSKIQTSLCWYVNAQLAYRKDGVDLSCSPARPSNSMQADDTDVTLLERRMLAPVSAGTSKASCLALRNFSKHHACMQQFDRWRGMGVADIYVGAKLGGGRKRELAERQFVARLSPLFFLSPASLEFNKDRLKRRRETEREARSRNPQASWEAKGLVRGRATQKKKKNRKRIEERDEKSESET</sequence>
<evidence type="ECO:0000313" key="3">
    <source>
        <dbReference type="Proteomes" id="UP001327560"/>
    </source>
</evidence>
<evidence type="ECO:0000313" key="2">
    <source>
        <dbReference type="EMBL" id="WOL20204.1"/>
    </source>
</evidence>
<dbReference type="Proteomes" id="UP001327560">
    <property type="component" value="Chromosome 9"/>
</dbReference>
<proteinExistence type="predicted"/>
<dbReference type="AlphaFoldDB" id="A0AAQ3QQU0"/>